<dbReference type="Pfam" id="PF00271">
    <property type="entry name" value="Helicase_C"/>
    <property type="match status" value="1"/>
</dbReference>
<feature type="domain" description="Helicase ATP-binding" evidence="8">
    <location>
        <begin position="244"/>
        <end position="402"/>
    </location>
</feature>
<dbReference type="AlphaFoldDB" id="A0A3D8J2Z9"/>
<dbReference type="InterPro" id="IPR001650">
    <property type="entry name" value="Helicase_C-like"/>
</dbReference>
<dbReference type="SUPFAM" id="SSF52540">
    <property type="entry name" value="P-loop containing nucleoside triphosphate hydrolases"/>
    <property type="match status" value="1"/>
</dbReference>
<dbReference type="GO" id="GO:0003678">
    <property type="term" value="F:DNA helicase activity"/>
    <property type="evidence" value="ECO:0007669"/>
    <property type="project" value="TreeGrafter"/>
</dbReference>
<keyword evidence="1" id="KW-0547">Nucleotide-binding</keyword>
<evidence type="ECO:0000256" key="5">
    <source>
        <dbReference type="ARBA" id="ARBA00022840"/>
    </source>
</evidence>
<evidence type="ECO:0000256" key="4">
    <source>
        <dbReference type="ARBA" id="ARBA00022806"/>
    </source>
</evidence>
<dbReference type="PANTHER" id="PTHR47964">
    <property type="entry name" value="ATP-DEPENDENT DNA HELICASE HOMOLOG RECG, CHLOROPLASTIC"/>
    <property type="match status" value="1"/>
</dbReference>
<dbReference type="InterPro" id="IPR014001">
    <property type="entry name" value="Helicase_ATP-bd"/>
</dbReference>
<evidence type="ECO:0000259" key="9">
    <source>
        <dbReference type="PROSITE" id="PS51194"/>
    </source>
</evidence>
<dbReference type="OrthoDB" id="9804325at2"/>
<gene>
    <name evidence="10" type="ORF">CQA57_07465</name>
</gene>
<dbReference type="PROSITE" id="PS51192">
    <property type="entry name" value="HELICASE_ATP_BIND_1"/>
    <property type="match status" value="1"/>
</dbReference>
<comment type="caution">
    <text evidence="10">The sequence shown here is derived from an EMBL/GenBank/DDBJ whole genome shotgun (WGS) entry which is preliminary data.</text>
</comment>
<evidence type="ECO:0000256" key="2">
    <source>
        <dbReference type="ARBA" id="ARBA00022763"/>
    </source>
</evidence>
<keyword evidence="7" id="KW-0234">DNA repair</keyword>
<sequence>MDFQSDDYNKLQKIGIKHFLELCLCVPKNYTDTTIIKELKNDSIGVFEVEILEHSFGRNMLKIGAFLPLFHKPIALIFFHPKPFHKKIFSISSKLFIYGKLQIQFSQLSILQPKVVQQINTISLHFKKPSIKDITLQNLCLKYITMENLQTLPIPKKYFPHIYNIFHPSKDFLHFFFQNKTFPKDSLQALKFIEIFHHISSLSKKRRYFPAKFLCNGEYKDFITSLPFTLTPSQSQAIKDISKDLKNKNAARRIIMGDVGCGKTIVILASVFMTYPYTTILMVPTTILAMQIYEEAKKFLPQYIQIECITSATKSSENTLLENQAHFIIGTQALLYQKIQSKDLALVITDEQHRFGTNQRHQLEKIAQGSLESKPHFLQFSATPIPRTLSMINSNLIDYSFIKDLPFKKDITTKIIHKKDFNSLLTHIQNEIKANHQCVIVYPLVEESEHIDYLSLEQGAPFWQKHFENVFVTFGGDKNKEEILENFRDHGDILLATTLIEVGISLPRLSTIVIIAPERMGLATLHQLRGRVSRNGLKGYCFLYTNNPKSPRLIEFSKHLSGFDIAELDLKYRNGGDLLQGDRQSGESFKFFNMQEDYFLLQEAQALIQKL</sequence>
<dbReference type="InterPro" id="IPR011545">
    <property type="entry name" value="DEAD/DEAH_box_helicase_dom"/>
</dbReference>
<dbReference type="PROSITE" id="PS51194">
    <property type="entry name" value="HELICASE_CTER"/>
    <property type="match status" value="1"/>
</dbReference>
<dbReference type="GO" id="GO:0006281">
    <property type="term" value="P:DNA repair"/>
    <property type="evidence" value="ECO:0007669"/>
    <property type="project" value="UniProtKB-KW"/>
</dbReference>
<evidence type="ECO:0000256" key="6">
    <source>
        <dbReference type="ARBA" id="ARBA00023125"/>
    </source>
</evidence>
<dbReference type="GO" id="GO:0003677">
    <property type="term" value="F:DNA binding"/>
    <property type="evidence" value="ECO:0007669"/>
    <property type="project" value="UniProtKB-KW"/>
</dbReference>
<feature type="domain" description="Helicase C-terminal" evidence="9">
    <location>
        <begin position="420"/>
        <end position="571"/>
    </location>
</feature>
<dbReference type="SMART" id="SM00490">
    <property type="entry name" value="HELICc"/>
    <property type="match status" value="1"/>
</dbReference>
<keyword evidence="2" id="KW-0227">DNA damage</keyword>
<dbReference type="GO" id="GO:0016787">
    <property type="term" value="F:hydrolase activity"/>
    <property type="evidence" value="ECO:0007669"/>
    <property type="project" value="UniProtKB-KW"/>
</dbReference>
<dbReference type="Proteomes" id="UP000256695">
    <property type="component" value="Unassembled WGS sequence"/>
</dbReference>
<dbReference type="PANTHER" id="PTHR47964:SF1">
    <property type="entry name" value="ATP-DEPENDENT DNA HELICASE HOMOLOG RECG, CHLOROPLASTIC"/>
    <property type="match status" value="1"/>
</dbReference>
<keyword evidence="11" id="KW-1185">Reference proteome</keyword>
<dbReference type="InterPro" id="IPR047112">
    <property type="entry name" value="RecG/Mfd"/>
</dbReference>
<proteinExistence type="predicted"/>
<dbReference type="EMBL" id="NXLX01000025">
    <property type="protein sequence ID" value="RDU71897.1"/>
    <property type="molecule type" value="Genomic_DNA"/>
</dbReference>
<name>A0A3D8J2Z9_9HELI</name>
<dbReference type="NCBIfam" id="NF008169">
    <property type="entry name" value="PRK10917.2-3"/>
    <property type="match status" value="1"/>
</dbReference>
<dbReference type="CDD" id="cd04488">
    <property type="entry name" value="RecG_wedge_OBF"/>
    <property type="match status" value="1"/>
</dbReference>
<accession>A0A3D8J2Z9</accession>
<organism evidence="10 11">
    <name type="scientific">Helicobacter anseris</name>
    <dbReference type="NCBI Taxonomy" id="375926"/>
    <lineage>
        <taxon>Bacteria</taxon>
        <taxon>Pseudomonadati</taxon>
        <taxon>Campylobacterota</taxon>
        <taxon>Epsilonproteobacteria</taxon>
        <taxon>Campylobacterales</taxon>
        <taxon>Helicobacteraceae</taxon>
        <taxon>Helicobacter</taxon>
    </lineage>
</organism>
<dbReference type="Pfam" id="PF00270">
    <property type="entry name" value="DEAD"/>
    <property type="match status" value="1"/>
</dbReference>
<evidence type="ECO:0000256" key="7">
    <source>
        <dbReference type="ARBA" id="ARBA00023204"/>
    </source>
</evidence>
<keyword evidence="3" id="KW-0378">Hydrolase</keyword>
<dbReference type="Gene3D" id="3.40.50.300">
    <property type="entry name" value="P-loop containing nucleotide triphosphate hydrolases"/>
    <property type="match status" value="2"/>
</dbReference>
<keyword evidence="4 10" id="KW-0347">Helicase</keyword>
<dbReference type="GO" id="GO:0005524">
    <property type="term" value="F:ATP binding"/>
    <property type="evidence" value="ECO:0007669"/>
    <property type="project" value="UniProtKB-KW"/>
</dbReference>
<evidence type="ECO:0000259" key="8">
    <source>
        <dbReference type="PROSITE" id="PS51192"/>
    </source>
</evidence>
<evidence type="ECO:0000256" key="3">
    <source>
        <dbReference type="ARBA" id="ARBA00022801"/>
    </source>
</evidence>
<keyword evidence="6" id="KW-0238">DNA-binding</keyword>
<evidence type="ECO:0000313" key="11">
    <source>
        <dbReference type="Proteomes" id="UP000256695"/>
    </source>
</evidence>
<dbReference type="SMART" id="SM00487">
    <property type="entry name" value="DEXDc"/>
    <property type="match status" value="1"/>
</dbReference>
<protein>
    <submittedName>
        <fullName evidence="10">ATP-dependent DNA helicase RecG</fullName>
    </submittedName>
</protein>
<dbReference type="InterPro" id="IPR027417">
    <property type="entry name" value="P-loop_NTPase"/>
</dbReference>
<keyword evidence="5" id="KW-0067">ATP-binding</keyword>
<evidence type="ECO:0000256" key="1">
    <source>
        <dbReference type="ARBA" id="ARBA00022741"/>
    </source>
</evidence>
<evidence type="ECO:0000313" key="10">
    <source>
        <dbReference type="EMBL" id="RDU71897.1"/>
    </source>
</evidence>
<reference evidence="10 11" key="1">
    <citation type="submission" date="2018-04" db="EMBL/GenBank/DDBJ databases">
        <title>Novel Campyloabacter and Helicobacter Species and Strains.</title>
        <authorList>
            <person name="Mannion A.J."/>
            <person name="Shen Z."/>
            <person name="Fox J.G."/>
        </authorList>
    </citation>
    <scope>NUCLEOTIDE SEQUENCE [LARGE SCALE GENOMIC DNA]</scope>
    <source>
        <strain evidence="10 11">MIT 04-9362</strain>
    </source>
</reference>